<dbReference type="EMBL" id="JAABLQ010000001">
    <property type="protein sequence ID" value="NBN77832.1"/>
    <property type="molecule type" value="Genomic_DNA"/>
</dbReference>
<evidence type="ECO:0000313" key="1">
    <source>
        <dbReference type="EMBL" id="NBN77832.1"/>
    </source>
</evidence>
<comment type="caution">
    <text evidence="1">The sequence shown here is derived from an EMBL/GenBank/DDBJ whole genome shotgun (WGS) entry which is preliminary data.</text>
</comment>
<name>A0A7X5J8F6_9HYPH</name>
<protein>
    <submittedName>
        <fullName evidence="1">DUF1176 domain-containing protein</fullName>
    </submittedName>
</protein>
<gene>
    <name evidence="1" type="ORF">GWI72_06065</name>
</gene>
<accession>A0A7X5J8F6</accession>
<keyword evidence="2" id="KW-1185">Reference proteome</keyword>
<evidence type="ECO:0000313" key="2">
    <source>
        <dbReference type="Proteomes" id="UP000586722"/>
    </source>
</evidence>
<sequence length="383" mass="41070">MTTAAVFRRLLCAAGALPLALLPFSAPLGATEVVLQDGAWTLSCDAEAQCTAETFVSVGERDYLRLALERPLAPAADMVLEFQSSLTPPVGGKVRLWVPSQDYRMVGDITREPDEGKVRFGGIVPDEPMMRALKAGDAATAVLELASGTKVEIPVPLDGFTPVLALMDDHQGRVGRQDALIISGPRPADSGSFQLALRPGGTETIQSSVSDDRRVRIIERRAVTDLAEVPDRVREAATSDPVCPLSDTLPALGATYYGINETSGIWELPCFLGAYQGTSVYVYSVLIDGDLNAALLHFQGPPTGEPTEDPEIISPSFDPATSVLTSFARARGIGDCGRLVTYELVYLEGESIGWEALTLREKKDCNGVDDAPESYPLIWSRDG</sequence>
<dbReference type="Proteomes" id="UP000586722">
    <property type="component" value="Unassembled WGS sequence"/>
</dbReference>
<reference evidence="2" key="1">
    <citation type="submission" date="2020-01" db="EMBL/GenBank/DDBJ databases">
        <authorList>
            <person name="Fang Y."/>
            <person name="Sun R."/>
            <person name="Nie L."/>
            <person name="He J."/>
            <person name="Hao L."/>
            <person name="Wang L."/>
            <person name="Su S."/>
            <person name="Lv E."/>
            <person name="Zhang Z."/>
            <person name="Xie R."/>
            <person name="Liu H."/>
        </authorList>
    </citation>
    <scope>NUCLEOTIDE SEQUENCE [LARGE SCALE GENOMIC DNA]</scope>
    <source>
        <strain evidence="2">XCT-53</strain>
    </source>
</reference>
<dbReference type="AlphaFoldDB" id="A0A7X5J8F6"/>
<proteinExistence type="predicted"/>
<dbReference type="InterPro" id="IPR009560">
    <property type="entry name" value="DUF1176"/>
</dbReference>
<dbReference type="InterPro" id="IPR038696">
    <property type="entry name" value="IalB_sf"/>
</dbReference>
<organism evidence="1 2">
    <name type="scientific">Pannonibacter tanglangensis</name>
    <dbReference type="NCBI Taxonomy" id="2750084"/>
    <lineage>
        <taxon>Bacteria</taxon>
        <taxon>Pseudomonadati</taxon>
        <taxon>Pseudomonadota</taxon>
        <taxon>Alphaproteobacteria</taxon>
        <taxon>Hyphomicrobiales</taxon>
        <taxon>Stappiaceae</taxon>
        <taxon>Pannonibacter</taxon>
    </lineage>
</organism>
<dbReference type="Pfam" id="PF06674">
    <property type="entry name" value="DUF1176"/>
    <property type="match status" value="1"/>
</dbReference>
<dbReference type="Gene3D" id="2.60.40.1880">
    <property type="entry name" value="Invasion associated locus B (IalB) protein"/>
    <property type="match status" value="1"/>
</dbReference>
<dbReference type="RefSeq" id="WP_161672891.1">
    <property type="nucleotide sequence ID" value="NZ_JAABLP010000001.1"/>
</dbReference>